<feature type="domain" description="AMP-dependent synthetase/ligase" evidence="1">
    <location>
        <begin position="44"/>
        <end position="419"/>
    </location>
</feature>
<gene>
    <name evidence="2" type="primary">menE_3</name>
    <name evidence="2" type="ORF">LMG26411_04394</name>
</gene>
<accession>A0ABM8TLF4</accession>
<keyword evidence="3" id="KW-1185">Reference proteome</keyword>
<dbReference type="GO" id="GO:0008756">
    <property type="term" value="F:o-succinylbenzoate-CoA ligase activity"/>
    <property type="evidence" value="ECO:0007669"/>
    <property type="project" value="UniProtKB-EC"/>
</dbReference>
<evidence type="ECO:0000313" key="2">
    <source>
        <dbReference type="EMBL" id="CAG2153365.1"/>
    </source>
</evidence>
<dbReference type="InterPro" id="IPR020845">
    <property type="entry name" value="AMP-binding_CS"/>
</dbReference>
<dbReference type="Pfam" id="PF00501">
    <property type="entry name" value="AMP-binding"/>
    <property type="match status" value="1"/>
</dbReference>
<name>A0ABM8TLF4_9BURK</name>
<evidence type="ECO:0000313" key="3">
    <source>
        <dbReference type="Proteomes" id="UP000672657"/>
    </source>
</evidence>
<dbReference type="Proteomes" id="UP000672657">
    <property type="component" value="Unassembled WGS sequence"/>
</dbReference>
<dbReference type="PANTHER" id="PTHR24096">
    <property type="entry name" value="LONG-CHAIN-FATTY-ACID--COA LIGASE"/>
    <property type="match status" value="1"/>
</dbReference>
<sequence>MLEKDSFPPVEVELVHQRADGAIVLRATTPECRRFTTLIDMLSYQVAVRPDAVFLKERSPDGWREVRYGDAAALVTTLGHALAMLGLTAERPLFVLSGNSINHALLSLAAMSIGVPVAPISTAYSQFDDLSRLCTILETVTPGLVYADDGVAYRRALDVAAQFGYSSFVSTGAAAGELTLDALMSKGQSGVATAIRQEVGPQTIAKILFTSGSTGSPKGVAVTQEMMCSNQDAMAQVWPLLEDEPPVIVDWLPWNHIFGGSLVFNCVLRNGGTLVIDDGKPLPGPMQRSVEALRSHPPHFYLGVPKALNELVREFERDPSFEKVFFSRLKAMFSAGAALSEQTWHALRAACLRATGQELPLFIGWGATETAPVVSITRVDCNCQDSIGLPLPGAEILLVPNQDKQELRVRGPMVMPGYWRMPEATSKAFDSDGFYIIGDAGYLDPESWRRDGIRFDGRVAENFKLSNGTWVNAAQVRLTVLAITAPLFDECVVTGHDRDELGVLLFPNLAACRDATGMEQATLRDLVGHEVLHAAVTRAIDTLCANAGASTRVTRAVVLDCSPSVEAGEMTDKGYLNQRAALKRRANEVEALYTNPRPSHVIVGSAR</sequence>
<dbReference type="InterPro" id="IPR000873">
    <property type="entry name" value="AMP-dep_synth/lig_dom"/>
</dbReference>
<dbReference type="Pfam" id="PF23562">
    <property type="entry name" value="AMP-binding_C_3"/>
    <property type="match status" value="1"/>
</dbReference>
<organism evidence="2 3">
    <name type="scientific">Cupriavidus numazuensis</name>
    <dbReference type="NCBI Taxonomy" id="221992"/>
    <lineage>
        <taxon>Bacteria</taxon>
        <taxon>Pseudomonadati</taxon>
        <taxon>Pseudomonadota</taxon>
        <taxon>Betaproteobacteria</taxon>
        <taxon>Burkholderiales</taxon>
        <taxon>Burkholderiaceae</taxon>
        <taxon>Cupriavidus</taxon>
    </lineage>
</organism>
<dbReference type="SUPFAM" id="SSF56801">
    <property type="entry name" value="Acetyl-CoA synthetase-like"/>
    <property type="match status" value="1"/>
</dbReference>
<dbReference type="EMBL" id="CAJPVI010000028">
    <property type="protein sequence ID" value="CAG2153365.1"/>
    <property type="molecule type" value="Genomic_DNA"/>
</dbReference>
<dbReference type="InterPro" id="IPR042099">
    <property type="entry name" value="ANL_N_sf"/>
</dbReference>
<keyword evidence="2" id="KW-0436">Ligase</keyword>
<comment type="caution">
    <text evidence="2">The sequence shown here is derived from an EMBL/GenBank/DDBJ whole genome shotgun (WGS) entry which is preliminary data.</text>
</comment>
<proteinExistence type="predicted"/>
<reference evidence="2 3" key="1">
    <citation type="submission" date="2021-03" db="EMBL/GenBank/DDBJ databases">
        <authorList>
            <person name="Peeters C."/>
        </authorList>
    </citation>
    <scope>NUCLEOTIDE SEQUENCE [LARGE SCALE GENOMIC DNA]</scope>
    <source>
        <strain evidence="2 3">LMG 26411</strain>
    </source>
</reference>
<dbReference type="PROSITE" id="PS00455">
    <property type="entry name" value="AMP_BINDING"/>
    <property type="match status" value="1"/>
</dbReference>
<dbReference type="Gene3D" id="3.40.50.12780">
    <property type="entry name" value="N-terminal domain of ligase-like"/>
    <property type="match status" value="1"/>
</dbReference>
<dbReference type="RefSeq" id="WP_211955373.1">
    <property type="nucleotide sequence ID" value="NZ_CAJPVI010000028.1"/>
</dbReference>
<dbReference type="EC" id="6.2.1.26" evidence="2"/>
<dbReference type="PANTHER" id="PTHR24096:SF420">
    <property type="entry name" value="LONG-CHAIN-FATTY-ACID--COA LIGASE-RELATED"/>
    <property type="match status" value="1"/>
</dbReference>
<protein>
    <submittedName>
        <fullName evidence="2">2-succinylbenzoate--CoA ligase</fullName>
        <ecNumber evidence="2">6.2.1.26</ecNumber>
    </submittedName>
</protein>
<evidence type="ECO:0000259" key="1">
    <source>
        <dbReference type="Pfam" id="PF00501"/>
    </source>
</evidence>